<gene>
    <name evidence="2" type="ORF">AB5J53_40055</name>
</gene>
<dbReference type="RefSeq" id="WP_369250496.1">
    <property type="nucleotide sequence ID" value="NZ_CP163443.1"/>
</dbReference>
<organism evidence="2">
    <name type="scientific">Streptomyces sp. R41</name>
    <dbReference type="NCBI Taxonomy" id="3238632"/>
    <lineage>
        <taxon>Bacteria</taxon>
        <taxon>Bacillati</taxon>
        <taxon>Actinomycetota</taxon>
        <taxon>Actinomycetes</taxon>
        <taxon>Kitasatosporales</taxon>
        <taxon>Streptomycetaceae</taxon>
        <taxon>Streptomyces</taxon>
    </lineage>
</organism>
<dbReference type="AlphaFoldDB" id="A0AB39RQC7"/>
<proteinExistence type="predicted"/>
<sequence>MITGSPARSVVPRCEVRRLVTAVLTALLTVPALGLAGAVPAKAATDHTQGVDATGSGSSGSGSRRPHPRPWSMFDDHSSVQIPGAANPPTGLTLGIGR</sequence>
<name>A0AB39RQC7_9ACTN</name>
<accession>A0AB39RQC7</accession>
<evidence type="ECO:0000313" key="2">
    <source>
        <dbReference type="EMBL" id="XDQ57429.1"/>
    </source>
</evidence>
<dbReference type="EMBL" id="CP163443">
    <property type="protein sequence ID" value="XDQ57429.1"/>
    <property type="molecule type" value="Genomic_DNA"/>
</dbReference>
<reference evidence="2" key="1">
    <citation type="submission" date="2024-07" db="EMBL/GenBank/DDBJ databases">
        <authorList>
            <person name="Yu S.T."/>
        </authorList>
    </citation>
    <scope>NUCLEOTIDE SEQUENCE</scope>
    <source>
        <strain evidence="2">R41</strain>
    </source>
</reference>
<feature type="region of interest" description="Disordered" evidence="1">
    <location>
        <begin position="42"/>
        <end position="98"/>
    </location>
</feature>
<evidence type="ECO:0000256" key="1">
    <source>
        <dbReference type="SAM" id="MobiDB-lite"/>
    </source>
</evidence>
<protein>
    <submittedName>
        <fullName evidence="2">Uncharacterized protein</fullName>
    </submittedName>
</protein>